<dbReference type="AlphaFoldDB" id="A0A5M8NVC2"/>
<dbReference type="InterPro" id="IPR052043">
    <property type="entry name" value="PolySaccharide_Degr_Enz"/>
</dbReference>
<dbReference type="PANTHER" id="PTHR33886">
    <property type="entry name" value="UNSATURATED RHAMNOGALACTURONAN HYDROLASE (EUROFUNG)"/>
    <property type="match status" value="1"/>
</dbReference>
<dbReference type="InterPro" id="IPR012341">
    <property type="entry name" value="6hp_glycosidase-like_sf"/>
</dbReference>
<proteinExistence type="predicted"/>
<organism evidence="4 5">
    <name type="scientific">Candidatus Ordinivivax streblomastigis</name>
    <dbReference type="NCBI Taxonomy" id="2540710"/>
    <lineage>
        <taxon>Bacteria</taxon>
        <taxon>Pseudomonadati</taxon>
        <taxon>Bacteroidota</taxon>
        <taxon>Bacteroidia</taxon>
        <taxon>Bacteroidales</taxon>
        <taxon>Candidatus Ordinivivax</taxon>
    </lineage>
</organism>
<evidence type="ECO:0000259" key="3">
    <source>
        <dbReference type="PROSITE" id="PS50022"/>
    </source>
</evidence>
<dbReference type="Gene3D" id="2.60.40.1220">
    <property type="match status" value="1"/>
</dbReference>
<name>A0A5M8NVC2_9BACT</name>
<dbReference type="Pfam" id="PF16153">
    <property type="entry name" value="DUF4861"/>
    <property type="match status" value="1"/>
</dbReference>
<sequence>MKNNFLFVCTLSICLFGGNLFTAKGLDVVSFSLKNTSSFDRNKELVEAEIPADAVGAIATLALHNEQDVPVPYQYLTGSHKIVFQATVKAGATAVYTLKDGTPAVASPLTYAAQKLPATRNDIAWENDLSAYRMYSKVLLSSEPNTANGVDIWFKKQAAPIIDKMYTYKNYHDETAEVANEPKVGVDAYSVNGKTLGAGGVVAYVNSKLWLHDPYDECTIINNGPLRSEFILTYKKVLIDGDYYTKTLHITSNANGLLNKAVVKYEGKIKPMKIASAIFLHTNMSNVTPGGVQFTTEANVIGYAENKSEGTVISPNARMFEGIYMPGKTSTQVIDHQLVIMSDYAVGSEFTFYFGGGWNIFPAGRYASDQAWFDALKQFKETVSNPLLDTSAQLPTKAEVINTAIAANSYWIAQNAAPGNSQWRWGVYQSGNMAFCKVFPMPAFIKYANQWATQNSWSVSGGASTTNVDNHACGQAYIDLYSLDETKEDSKIKPIRDALDNRIADTRSADWWWIDAMLMDMPVYSHLGAVMKDTKYFNKMYSLFERCRDSLLVDHLGSSYTSRWPQTYANTYGNGPVLPVPAGKTGGLWNVTDGLWWRDWGYTPTMPPKPDVFNTTQDEPKATPAGKNVYWARGNGWAIAAMARALEWLPETDPHRNEYITVLQTMAAKLKTIQLPEGGWSMSLDDPNYPDNTPGIENSGTSLFIYGIAWGINNGLLDAATYLPEVTKAWNALCKTAIEKSGNMLYTQNEGEKPIVRSKLSATSVDFGVGAFLLAASEIVKLAPGELPELPVSYMGLESVTRRSSKQILVTFDQNVEQTSALNKANYIITGKYSTVGNVEIANVTSWSTNAVTLNISQDLPYGQYTVMVNDVKSADGTPITANSHKIITQPVTPLTAIENFITISAIGNQAGNPPANAIDNKLSTRWAQAGFNQWIKLDLSEAKEVYALDIAYYLGDQRISYFDIELSSDNLTFTKVITGGQSSGLTTQLERYSFPPQQARYVRLVCNSNSAGGENWNSVTELRVRYTSGNGISTVNDPVTDVKYYNLQGVEVCKPKPGVVIEKKTHASQRTVTTKKVVDDSNWIN</sequence>
<evidence type="ECO:0000313" key="4">
    <source>
        <dbReference type="EMBL" id="KAA6301061.1"/>
    </source>
</evidence>
<dbReference type="InterPro" id="IPR000421">
    <property type="entry name" value="FA58C"/>
</dbReference>
<gene>
    <name evidence="4" type="ORF">EZS26_002777</name>
</gene>
<protein>
    <submittedName>
        <fullName evidence="4">Unsaturated rhamnogalacturonyl hydrolase YteR</fullName>
        <ecNumber evidence="4">3.2.1.172</ecNumber>
    </submittedName>
</protein>
<dbReference type="InterPro" id="IPR032342">
    <property type="entry name" value="DUF4861"/>
</dbReference>
<dbReference type="SUPFAM" id="SSF49785">
    <property type="entry name" value="Galactose-binding domain-like"/>
    <property type="match status" value="1"/>
</dbReference>
<dbReference type="Gene3D" id="1.50.10.10">
    <property type="match status" value="1"/>
</dbReference>
<dbReference type="InterPro" id="IPR014755">
    <property type="entry name" value="Cu-Rt/internalin_Ig-like"/>
</dbReference>
<dbReference type="EMBL" id="SNRX01000030">
    <property type="protein sequence ID" value="KAA6301061.1"/>
    <property type="molecule type" value="Genomic_DNA"/>
</dbReference>
<dbReference type="EC" id="3.2.1.172" evidence="4"/>
<dbReference type="InterPro" id="IPR008979">
    <property type="entry name" value="Galactose-bd-like_sf"/>
</dbReference>
<keyword evidence="2 4" id="KW-0378">Hydrolase</keyword>
<dbReference type="GO" id="GO:0102211">
    <property type="term" value="F:unsaturated rhamnogalacturonyl hydrolase activity"/>
    <property type="evidence" value="ECO:0007669"/>
    <property type="project" value="UniProtKB-EC"/>
</dbReference>
<dbReference type="Pfam" id="PF07470">
    <property type="entry name" value="Glyco_hydro_88"/>
    <property type="match status" value="1"/>
</dbReference>
<accession>A0A5M8NVC2</accession>
<dbReference type="Pfam" id="PF00754">
    <property type="entry name" value="F5_F8_type_C"/>
    <property type="match status" value="1"/>
</dbReference>
<evidence type="ECO:0000256" key="2">
    <source>
        <dbReference type="ARBA" id="ARBA00022801"/>
    </source>
</evidence>
<feature type="domain" description="F5/8 type C" evidence="3">
    <location>
        <begin position="889"/>
        <end position="1030"/>
    </location>
</feature>
<dbReference type="PANTHER" id="PTHR33886:SF8">
    <property type="entry name" value="UNSATURATED RHAMNOGALACTURONAN HYDROLASE (EUROFUNG)"/>
    <property type="match status" value="1"/>
</dbReference>
<dbReference type="PROSITE" id="PS50022">
    <property type="entry name" value="FA58C_3"/>
    <property type="match status" value="1"/>
</dbReference>
<dbReference type="Gene3D" id="2.60.120.260">
    <property type="entry name" value="Galactose-binding domain-like"/>
    <property type="match status" value="1"/>
</dbReference>
<dbReference type="SUPFAM" id="SSF48208">
    <property type="entry name" value="Six-hairpin glycosidases"/>
    <property type="match status" value="1"/>
</dbReference>
<dbReference type="GO" id="GO:0005975">
    <property type="term" value="P:carbohydrate metabolic process"/>
    <property type="evidence" value="ECO:0007669"/>
    <property type="project" value="InterPro"/>
</dbReference>
<evidence type="ECO:0000256" key="1">
    <source>
        <dbReference type="ARBA" id="ARBA00022729"/>
    </source>
</evidence>
<dbReference type="InterPro" id="IPR010905">
    <property type="entry name" value="Glyco_hydro_88"/>
</dbReference>
<comment type="caution">
    <text evidence="4">The sequence shown here is derived from an EMBL/GenBank/DDBJ whole genome shotgun (WGS) entry which is preliminary data.</text>
</comment>
<dbReference type="InterPro" id="IPR008928">
    <property type="entry name" value="6-hairpin_glycosidase_sf"/>
</dbReference>
<evidence type="ECO:0000313" key="5">
    <source>
        <dbReference type="Proteomes" id="UP000324575"/>
    </source>
</evidence>
<reference evidence="4 5" key="1">
    <citation type="submission" date="2019-03" db="EMBL/GenBank/DDBJ databases">
        <title>Single cell metagenomics reveals metabolic interactions within the superorganism composed of flagellate Streblomastix strix and complex community of Bacteroidetes bacteria on its surface.</title>
        <authorList>
            <person name="Treitli S.C."/>
            <person name="Kolisko M."/>
            <person name="Husnik F."/>
            <person name="Keeling P."/>
            <person name="Hampl V."/>
        </authorList>
    </citation>
    <scope>NUCLEOTIDE SEQUENCE [LARGE SCALE GENOMIC DNA]</scope>
    <source>
        <strain evidence="4">St1</strain>
    </source>
</reference>
<dbReference type="Proteomes" id="UP000324575">
    <property type="component" value="Unassembled WGS sequence"/>
</dbReference>
<keyword evidence="4" id="KW-0326">Glycosidase</keyword>
<keyword evidence="1" id="KW-0732">Signal</keyword>